<dbReference type="PANTHER" id="PTHR43214">
    <property type="entry name" value="TWO-COMPONENT RESPONSE REGULATOR"/>
    <property type="match status" value="1"/>
</dbReference>
<dbReference type="PRINTS" id="PR00038">
    <property type="entry name" value="HTHLUXR"/>
</dbReference>
<feature type="domain" description="HTH luxR-type" evidence="4">
    <location>
        <begin position="149"/>
        <end position="214"/>
    </location>
</feature>
<dbReference type="InterPro" id="IPR001789">
    <property type="entry name" value="Sig_transdc_resp-reg_receiver"/>
</dbReference>
<dbReference type="CDD" id="cd17535">
    <property type="entry name" value="REC_NarL-like"/>
    <property type="match status" value="1"/>
</dbReference>
<dbReference type="PANTHER" id="PTHR43214:SF43">
    <property type="entry name" value="TWO-COMPONENT RESPONSE REGULATOR"/>
    <property type="match status" value="1"/>
</dbReference>
<comment type="caution">
    <text evidence="6">The sequence shown here is derived from an EMBL/GenBank/DDBJ whole genome shotgun (WGS) entry which is preliminary data.</text>
</comment>
<evidence type="ECO:0000313" key="6">
    <source>
        <dbReference type="EMBL" id="EAY24623.1"/>
    </source>
</evidence>
<dbReference type="SMART" id="SM00448">
    <property type="entry name" value="REC"/>
    <property type="match status" value="1"/>
</dbReference>
<feature type="domain" description="Response regulatory" evidence="5">
    <location>
        <begin position="4"/>
        <end position="120"/>
    </location>
</feature>
<proteinExistence type="predicted"/>
<dbReference type="SMART" id="SM00421">
    <property type="entry name" value="HTH_LUXR"/>
    <property type="match status" value="1"/>
</dbReference>
<organism evidence="6 7">
    <name type="scientific">Microscilla marina ATCC 23134</name>
    <dbReference type="NCBI Taxonomy" id="313606"/>
    <lineage>
        <taxon>Bacteria</taxon>
        <taxon>Pseudomonadati</taxon>
        <taxon>Bacteroidota</taxon>
        <taxon>Cytophagia</taxon>
        <taxon>Cytophagales</taxon>
        <taxon>Microscillaceae</taxon>
        <taxon>Microscilla</taxon>
    </lineage>
</organism>
<dbReference type="InterPro" id="IPR058245">
    <property type="entry name" value="NreC/VraR/RcsB-like_REC"/>
</dbReference>
<dbReference type="Pfam" id="PF00196">
    <property type="entry name" value="GerE"/>
    <property type="match status" value="1"/>
</dbReference>
<name>A1ZYF0_MICM2</name>
<dbReference type="GO" id="GO:0000160">
    <property type="term" value="P:phosphorelay signal transduction system"/>
    <property type="evidence" value="ECO:0007669"/>
    <property type="project" value="InterPro"/>
</dbReference>
<dbReference type="RefSeq" id="WP_002704510.1">
    <property type="nucleotide sequence ID" value="NZ_AAWS01000065.1"/>
</dbReference>
<sequence length="218" mass="24538">MPVKVAIADDHVLFRKGLVTILELDDNIEVVYGADNGKELIDKVDAQPPDVILMDLKMPVMDGMEATKIIKAKYPEVKVLVLSMYDEEKFIIHCLELGANGYLLKNTDPDELVHAIGTVMAKDFYFNNHISTVMLKGLNQKKRAKGKPQFENSIELTKREQEVLELICKELTTPEMAEKLFISNRTVEGHRKNLLEKTGAKNTAGLVVFALKNELVEI</sequence>
<reference evidence="6 7" key="1">
    <citation type="submission" date="2007-01" db="EMBL/GenBank/DDBJ databases">
        <authorList>
            <person name="Haygood M."/>
            <person name="Podell S."/>
            <person name="Anderson C."/>
            <person name="Hopkinson B."/>
            <person name="Roe K."/>
            <person name="Barbeau K."/>
            <person name="Gaasterland T."/>
            <person name="Ferriera S."/>
            <person name="Johnson J."/>
            <person name="Kravitz S."/>
            <person name="Beeson K."/>
            <person name="Sutton G."/>
            <person name="Rogers Y.-H."/>
            <person name="Friedman R."/>
            <person name="Frazier M."/>
            <person name="Venter J.C."/>
        </authorList>
    </citation>
    <scope>NUCLEOTIDE SEQUENCE [LARGE SCALE GENOMIC DNA]</scope>
    <source>
        <strain evidence="6 7">ATCC 23134</strain>
    </source>
</reference>
<protein>
    <submittedName>
        <fullName evidence="6">DNA-binding response regulator, LuxR family</fullName>
    </submittedName>
</protein>
<evidence type="ECO:0000256" key="1">
    <source>
        <dbReference type="ARBA" id="ARBA00022553"/>
    </source>
</evidence>
<keyword evidence="1 3" id="KW-0597">Phosphoprotein</keyword>
<dbReference type="InterPro" id="IPR039420">
    <property type="entry name" value="WalR-like"/>
</dbReference>
<accession>A1ZYF0</accession>
<evidence type="ECO:0000256" key="2">
    <source>
        <dbReference type="ARBA" id="ARBA00023125"/>
    </source>
</evidence>
<evidence type="ECO:0000259" key="4">
    <source>
        <dbReference type="PROSITE" id="PS50043"/>
    </source>
</evidence>
<dbReference type="Proteomes" id="UP000004095">
    <property type="component" value="Unassembled WGS sequence"/>
</dbReference>
<dbReference type="Gene3D" id="3.40.50.2300">
    <property type="match status" value="1"/>
</dbReference>
<dbReference type="AlphaFoldDB" id="A1ZYF0"/>
<dbReference type="CDD" id="cd06170">
    <property type="entry name" value="LuxR_C_like"/>
    <property type="match status" value="1"/>
</dbReference>
<evidence type="ECO:0000256" key="3">
    <source>
        <dbReference type="PROSITE-ProRule" id="PRU00169"/>
    </source>
</evidence>
<gene>
    <name evidence="6" type="ORF">M23134_07734</name>
</gene>
<feature type="modified residue" description="4-aspartylphosphate" evidence="3">
    <location>
        <position position="55"/>
    </location>
</feature>
<evidence type="ECO:0000313" key="7">
    <source>
        <dbReference type="Proteomes" id="UP000004095"/>
    </source>
</evidence>
<dbReference type="PROSITE" id="PS50043">
    <property type="entry name" value="HTH_LUXR_2"/>
    <property type="match status" value="1"/>
</dbReference>
<dbReference type="GO" id="GO:0003677">
    <property type="term" value="F:DNA binding"/>
    <property type="evidence" value="ECO:0007669"/>
    <property type="project" value="UniProtKB-KW"/>
</dbReference>
<dbReference type="InterPro" id="IPR016032">
    <property type="entry name" value="Sig_transdc_resp-reg_C-effctor"/>
</dbReference>
<dbReference type="InterPro" id="IPR011006">
    <property type="entry name" value="CheY-like_superfamily"/>
</dbReference>
<dbReference type="SUPFAM" id="SSF52172">
    <property type="entry name" value="CheY-like"/>
    <property type="match status" value="1"/>
</dbReference>
<dbReference type="GO" id="GO:0006355">
    <property type="term" value="P:regulation of DNA-templated transcription"/>
    <property type="evidence" value="ECO:0007669"/>
    <property type="project" value="InterPro"/>
</dbReference>
<keyword evidence="7" id="KW-1185">Reference proteome</keyword>
<dbReference type="EMBL" id="AAWS01000065">
    <property type="protein sequence ID" value="EAY24623.1"/>
    <property type="molecule type" value="Genomic_DNA"/>
</dbReference>
<keyword evidence="2 6" id="KW-0238">DNA-binding</keyword>
<dbReference type="Pfam" id="PF00072">
    <property type="entry name" value="Response_reg"/>
    <property type="match status" value="1"/>
</dbReference>
<dbReference type="InterPro" id="IPR000792">
    <property type="entry name" value="Tscrpt_reg_LuxR_C"/>
</dbReference>
<dbReference type="PROSITE" id="PS50110">
    <property type="entry name" value="RESPONSE_REGULATORY"/>
    <property type="match status" value="1"/>
</dbReference>
<dbReference type="SUPFAM" id="SSF46894">
    <property type="entry name" value="C-terminal effector domain of the bipartite response regulators"/>
    <property type="match status" value="1"/>
</dbReference>
<dbReference type="eggNOG" id="COG2197">
    <property type="taxonomic scope" value="Bacteria"/>
</dbReference>
<evidence type="ECO:0000259" key="5">
    <source>
        <dbReference type="PROSITE" id="PS50110"/>
    </source>
</evidence>